<evidence type="ECO:0000256" key="2">
    <source>
        <dbReference type="ARBA" id="ARBA00022695"/>
    </source>
</evidence>
<keyword evidence="1 7" id="KW-0808">Transferase</keyword>
<feature type="domain" description="Glutamate-ammonia ligase adenylyltransferase repeated" evidence="8">
    <location>
        <begin position="85"/>
        <end position="316"/>
    </location>
</feature>
<evidence type="ECO:0000256" key="6">
    <source>
        <dbReference type="ARBA" id="ARBA00023268"/>
    </source>
</evidence>
<evidence type="ECO:0000256" key="1">
    <source>
        <dbReference type="ARBA" id="ARBA00022679"/>
    </source>
</evidence>
<keyword evidence="3 7" id="KW-0547">Nucleotide-binding</keyword>
<keyword evidence="2 7" id="KW-0548">Nucleotidyltransferase</keyword>
<dbReference type="CDD" id="cd05401">
    <property type="entry name" value="NT_GlnE_GlnD_like"/>
    <property type="match status" value="2"/>
</dbReference>
<dbReference type="Pfam" id="PF03710">
    <property type="entry name" value="GlnE"/>
    <property type="match status" value="2"/>
</dbReference>
<dbReference type="PANTHER" id="PTHR30621:SF0">
    <property type="entry name" value="BIFUNCTIONAL GLUTAMINE SYNTHETASE ADENYLYLTRANSFERASE_ADENYLYL-REMOVING ENZYME"/>
    <property type="match status" value="1"/>
</dbReference>
<dbReference type="InterPro" id="IPR013546">
    <property type="entry name" value="PII_UdlTrfase/GS_AdlTrfase"/>
</dbReference>
<dbReference type="HAMAP" id="MF_00802">
    <property type="entry name" value="GlnE"/>
    <property type="match status" value="1"/>
</dbReference>
<comment type="function">
    <text evidence="7">Involved in the regulation of glutamine synthetase GlnA, a key enzyme in the process to assimilate ammonia. When cellular nitrogen levels are high, the C-terminal adenylyl transferase (AT) inactivates GlnA by covalent transfer of an adenylyl group from ATP to specific tyrosine residue of GlnA, thus reducing its activity. Conversely, when nitrogen levels are low, the N-terminal adenylyl removase (AR) activates GlnA by removing the adenylyl group by phosphorolysis, increasing its activity. The regulatory region of GlnE binds the signal transduction protein PII (GlnB) which indicates the nitrogen status of the cell.</text>
</comment>
<dbReference type="InterPro" id="IPR023057">
    <property type="entry name" value="GlnE"/>
</dbReference>
<dbReference type="RefSeq" id="WP_382404131.1">
    <property type="nucleotide sequence ID" value="NZ_JBHSWH010000001.1"/>
</dbReference>
<dbReference type="EC" id="2.7.7.42" evidence="7"/>
<dbReference type="GO" id="GO:0008882">
    <property type="term" value="F:[glutamate-ammonia-ligase] adenylyltransferase activity"/>
    <property type="evidence" value="ECO:0007669"/>
    <property type="project" value="UniProtKB-EC"/>
</dbReference>
<comment type="catalytic activity">
    <reaction evidence="7">
        <text>[glutamine synthetase]-O(4)-(5'-adenylyl)-L-tyrosine + phosphate = [glutamine synthetase]-L-tyrosine + ADP</text>
        <dbReference type="Rhea" id="RHEA:43716"/>
        <dbReference type="Rhea" id="RHEA-COMP:10660"/>
        <dbReference type="Rhea" id="RHEA-COMP:10661"/>
        <dbReference type="ChEBI" id="CHEBI:43474"/>
        <dbReference type="ChEBI" id="CHEBI:46858"/>
        <dbReference type="ChEBI" id="CHEBI:83624"/>
        <dbReference type="ChEBI" id="CHEBI:456216"/>
        <dbReference type="EC" id="2.7.7.89"/>
    </reaction>
</comment>
<organism evidence="10 11">
    <name type="scientific">Flexivirga alba</name>
    <dbReference type="NCBI Taxonomy" id="702742"/>
    <lineage>
        <taxon>Bacteria</taxon>
        <taxon>Bacillati</taxon>
        <taxon>Actinomycetota</taxon>
        <taxon>Actinomycetes</taxon>
        <taxon>Micrococcales</taxon>
        <taxon>Dermacoccaceae</taxon>
        <taxon>Flexivirga</taxon>
    </lineage>
</organism>
<evidence type="ECO:0000313" key="10">
    <source>
        <dbReference type="EMBL" id="MFC6707461.1"/>
    </source>
</evidence>
<evidence type="ECO:0000259" key="8">
    <source>
        <dbReference type="Pfam" id="PF03710"/>
    </source>
</evidence>
<keyword evidence="6 7" id="KW-0511">Multifunctional enzyme</keyword>
<evidence type="ECO:0000256" key="5">
    <source>
        <dbReference type="ARBA" id="ARBA00022842"/>
    </source>
</evidence>
<comment type="cofactor">
    <cofactor evidence="7">
        <name>Mg(2+)</name>
        <dbReference type="ChEBI" id="CHEBI:18420"/>
    </cofactor>
</comment>
<reference evidence="11" key="1">
    <citation type="journal article" date="2019" name="Int. J. Syst. Evol. Microbiol.">
        <title>The Global Catalogue of Microorganisms (GCM) 10K type strain sequencing project: providing services to taxonomists for standard genome sequencing and annotation.</title>
        <authorList>
            <consortium name="The Broad Institute Genomics Platform"/>
            <consortium name="The Broad Institute Genome Sequencing Center for Infectious Disease"/>
            <person name="Wu L."/>
            <person name="Ma J."/>
        </authorList>
    </citation>
    <scope>NUCLEOTIDE SEQUENCE [LARGE SCALE GENOMIC DNA]</scope>
    <source>
        <strain evidence="11">CCUG 58127</strain>
    </source>
</reference>
<comment type="similarity">
    <text evidence="7">Belongs to the GlnE family.</text>
</comment>
<dbReference type="GO" id="GO:0047388">
    <property type="term" value="F:[glutamine synthetase]-adenylyl-L-tyrosine phosphorylase activity"/>
    <property type="evidence" value="ECO:0007669"/>
    <property type="project" value="UniProtKB-EC"/>
</dbReference>
<dbReference type="InterPro" id="IPR043519">
    <property type="entry name" value="NT_sf"/>
</dbReference>
<comment type="caution">
    <text evidence="10">The sequence shown here is derived from an EMBL/GenBank/DDBJ whole genome shotgun (WGS) entry which is preliminary data.</text>
</comment>
<evidence type="ECO:0000256" key="7">
    <source>
        <dbReference type="HAMAP-Rule" id="MF_00802"/>
    </source>
</evidence>
<proteinExistence type="inferred from homology"/>
<gene>
    <name evidence="7" type="primary">glnE</name>
    <name evidence="10" type="ORF">ACFQDH_19985</name>
</gene>
<feature type="domain" description="Glutamate-ammonia ligase adenylyltransferase repeated" evidence="8">
    <location>
        <begin position="583"/>
        <end position="820"/>
    </location>
</feature>
<dbReference type="Pfam" id="PF08335">
    <property type="entry name" value="GlnD_UR_UTase"/>
    <property type="match status" value="2"/>
</dbReference>
<feature type="region of interest" description="Adenylyl removase" evidence="7">
    <location>
        <begin position="1"/>
        <end position="482"/>
    </location>
</feature>
<dbReference type="Gene3D" id="1.20.120.330">
    <property type="entry name" value="Nucleotidyltransferases domain 2"/>
    <property type="match status" value="2"/>
</dbReference>
<dbReference type="NCBIfam" id="NF010707">
    <property type="entry name" value="PRK14109.1"/>
    <property type="match status" value="1"/>
</dbReference>
<protein>
    <recommendedName>
        <fullName evidence="7">Bifunctional glutamine synthetase adenylyltransferase/adenylyl-removing enzyme</fullName>
    </recommendedName>
    <alternativeName>
        <fullName evidence="7">ATP:glutamine synthetase adenylyltransferase</fullName>
    </alternativeName>
    <alternativeName>
        <fullName evidence="7">ATase</fullName>
    </alternativeName>
    <domain>
        <recommendedName>
            <fullName evidence="7">Glutamine synthetase adenylyl-L-tyrosine phosphorylase</fullName>
            <ecNumber evidence="7">2.7.7.89</ecNumber>
        </recommendedName>
        <alternativeName>
            <fullName evidence="7">Adenylyl removase</fullName>
            <shortName evidence="7">AR</shortName>
            <shortName evidence="7">AT-N</shortName>
        </alternativeName>
    </domain>
    <domain>
        <recommendedName>
            <fullName evidence="7">Glutamine synthetase adenylyl transferase</fullName>
            <ecNumber evidence="7">2.7.7.42</ecNumber>
        </recommendedName>
        <alternativeName>
            <fullName evidence="7">Adenylyl transferase</fullName>
            <shortName evidence="7">AT</shortName>
            <shortName evidence="7">AT-C</shortName>
        </alternativeName>
    </domain>
</protein>
<evidence type="ECO:0000256" key="4">
    <source>
        <dbReference type="ARBA" id="ARBA00022840"/>
    </source>
</evidence>
<dbReference type="SUPFAM" id="SSF81301">
    <property type="entry name" value="Nucleotidyltransferase"/>
    <property type="match status" value="2"/>
</dbReference>
<name>A0ABW2AKW2_9MICO</name>
<accession>A0ABW2AKW2</accession>
<dbReference type="PANTHER" id="PTHR30621">
    <property type="entry name" value="GLUTAMINE SYNTHETASE ADENYLYLTRANSFERASE"/>
    <property type="match status" value="1"/>
</dbReference>
<keyword evidence="11" id="KW-1185">Reference proteome</keyword>
<dbReference type="Proteomes" id="UP001596298">
    <property type="component" value="Unassembled WGS sequence"/>
</dbReference>
<keyword evidence="5 7" id="KW-0460">Magnesium</keyword>
<feature type="region of interest" description="Adenylyl transferase" evidence="7">
    <location>
        <begin position="490"/>
        <end position="1001"/>
    </location>
</feature>
<dbReference type="EMBL" id="JBHSWH010000001">
    <property type="protein sequence ID" value="MFC6707461.1"/>
    <property type="molecule type" value="Genomic_DNA"/>
</dbReference>
<feature type="domain" description="PII-uridylyltransferase/Glutamine-synthetase adenylyltransferase" evidence="9">
    <location>
        <begin position="338"/>
        <end position="478"/>
    </location>
</feature>
<dbReference type="Gene3D" id="3.30.460.10">
    <property type="entry name" value="Beta Polymerase, domain 2"/>
    <property type="match status" value="2"/>
</dbReference>
<sequence>MRSPASSVSRSTLARAGFTEPERAMGMLAELTASPKTVADRVASLSQTASPDHALLGLVRLGEVLPEAENARLAALFTDDRPGWDRLVTLLGASSALTDHLVRHPEYWRDVVDAEVRGRQELYRVLSEAVSDNTGTEAYDALRVAYYRQLVQIAAVDLTGDAVEQFPQISEALAELAGAAVAAALRIARNTVEGSDNCRLTVIGMGKCGGRELNYISDVDVIFVAAPAAGVAEPDALEVGSKLAVEVMRACSISTGEGALWEVDPALRPEGKRGPLVRTVESHRAYYERWAKTWEFQALLKARPIAGDEEVGAAYLAAIQPMVWRAADRDNFVEDVQAMRRRVEDHVPQAEVGRQLKLGPGGLRDIEFSMQLLQLVHGRTDERLRNRGTLAAMESLSRGGYIGRVDAHELDQAYRELRVLEHRIQLSRMRRTHLIPSSAAELRALGRSLGLRANPETDVVKQWRERAARVRRLHERIFYRPLLTAVANLPSDEARLTRENAEDRFAALGFRDAKGAVRHLEALTAGVSRRAAIQRTLLPVMLQWFSEEVDPDLGLLAFRRLSDALGSTHWFLKMLRDEGRAAETLARSLAGSRYVGQLLENAPSSVRVFGSQHALEPLSRERLLTIMRGAVDRQPDDDDAALLAIRSARRDELIRIAVADMNGALDLDSVERSLTDLAAATLQGTLELGIRHVEKVSGSTVSTRITIIGMGRLGGREMGYSSDADVMFVHEPLPDADPRLAQSQAEEVVMFLANGLSAAGPDPALGVDADLRPEGKAGPIVRTLASYAAYYERWSEGWEAQALLRAHPIAGDEELAREFTELIDPLRYPDGGIDAVAVRSIRMLKARMEAERIPRGGDRRTHFKLGRGGLSDVEWTVQLAQLEHAHEIPELRHPGTTTPLQVLAQHGLLEVRDAAALRESWTLATRLRNASVLWRGRPVDSLPGSLADSDGIARILGAPVNSGHELSERYLRVARRAREVVDRVFYGAEPDADRDTDPTRC</sequence>
<dbReference type="SUPFAM" id="SSF81593">
    <property type="entry name" value="Nucleotidyltransferase substrate binding subunit/domain"/>
    <property type="match status" value="2"/>
</dbReference>
<keyword evidence="4 7" id="KW-0067">ATP-binding</keyword>
<evidence type="ECO:0000256" key="3">
    <source>
        <dbReference type="ARBA" id="ARBA00022741"/>
    </source>
</evidence>
<comment type="catalytic activity">
    <reaction evidence="7">
        <text>[glutamine synthetase]-L-tyrosine + ATP = [glutamine synthetase]-O(4)-(5'-adenylyl)-L-tyrosine + diphosphate</text>
        <dbReference type="Rhea" id="RHEA:18589"/>
        <dbReference type="Rhea" id="RHEA-COMP:10660"/>
        <dbReference type="Rhea" id="RHEA-COMP:10661"/>
        <dbReference type="ChEBI" id="CHEBI:30616"/>
        <dbReference type="ChEBI" id="CHEBI:33019"/>
        <dbReference type="ChEBI" id="CHEBI:46858"/>
        <dbReference type="ChEBI" id="CHEBI:83624"/>
        <dbReference type="EC" id="2.7.7.42"/>
    </reaction>
</comment>
<dbReference type="InterPro" id="IPR005190">
    <property type="entry name" value="GlnE_rpt_dom"/>
</dbReference>
<dbReference type="EC" id="2.7.7.89" evidence="7"/>
<evidence type="ECO:0000259" key="9">
    <source>
        <dbReference type="Pfam" id="PF08335"/>
    </source>
</evidence>
<evidence type="ECO:0000313" key="11">
    <source>
        <dbReference type="Proteomes" id="UP001596298"/>
    </source>
</evidence>
<feature type="domain" description="PII-uridylyltransferase/Glutamine-synthetase adenylyltransferase" evidence="9">
    <location>
        <begin position="845"/>
        <end position="984"/>
    </location>
</feature>